<evidence type="ECO:0000313" key="5">
    <source>
        <dbReference type="Proteomes" id="UP000231414"/>
    </source>
</evidence>
<dbReference type="Pfam" id="PF02151">
    <property type="entry name" value="UVR"/>
    <property type="match status" value="1"/>
</dbReference>
<comment type="caution">
    <text evidence="4">The sequence shown here is derived from an EMBL/GenBank/DDBJ whole genome shotgun (WGS) entry which is preliminary data.</text>
</comment>
<organism evidence="4 5">
    <name type="scientific">candidate division WWE3 bacterium CG08_land_8_20_14_0_20_43_13</name>
    <dbReference type="NCBI Taxonomy" id="1975087"/>
    <lineage>
        <taxon>Bacteria</taxon>
        <taxon>Katanobacteria</taxon>
    </lineage>
</organism>
<dbReference type="AlphaFoldDB" id="A0A2H0X7C9"/>
<keyword evidence="2" id="KW-0119">Carbohydrate metabolism</keyword>
<reference evidence="5" key="1">
    <citation type="submission" date="2017-09" db="EMBL/GenBank/DDBJ databases">
        <title>Depth-based differentiation of microbial function through sediment-hosted aquifers and enrichment of novel symbionts in the deep terrestrial subsurface.</title>
        <authorList>
            <person name="Probst A.J."/>
            <person name="Ladd B."/>
            <person name="Jarett J.K."/>
            <person name="Geller-Mcgrath D.E."/>
            <person name="Sieber C.M.K."/>
            <person name="Emerson J.B."/>
            <person name="Anantharaman K."/>
            <person name="Thomas B.C."/>
            <person name="Malmstrom R."/>
            <person name="Stieglmeier M."/>
            <person name="Klingl A."/>
            <person name="Woyke T."/>
            <person name="Ryan C.M."/>
            <person name="Banfield J.F."/>
        </authorList>
    </citation>
    <scope>NUCLEOTIDE SEQUENCE [LARGE SCALE GENOMIC DNA]</scope>
</reference>
<dbReference type="SUPFAM" id="SSF88713">
    <property type="entry name" value="Glycoside hydrolase/deacetylase"/>
    <property type="match status" value="1"/>
</dbReference>
<feature type="domain" description="UVR" evidence="3">
    <location>
        <begin position="316"/>
        <end position="351"/>
    </location>
</feature>
<dbReference type="InterPro" id="IPR001943">
    <property type="entry name" value="UVR_dom"/>
</dbReference>
<dbReference type="Gene3D" id="4.10.860.10">
    <property type="entry name" value="UVR domain"/>
    <property type="match status" value="1"/>
</dbReference>
<feature type="non-terminal residue" evidence="4">
    <location>
        <position position="1"/>
    </location>
</feature>
<dbReference type="InterPro" id="IPR004300">
    <property type="entry name" value="Glyco_hydro_57_N"/>
</dbReference>
<dbReference type="SUPFAM" id="SSF46600">
    <property type="entry name" value="C-terminal UvrC-binding domain of UvrB"/>
    <property type="match status" value="1"/>
</dbReference>
<accession>A0A2H0X7C9</accession>
<comment type="similarity">
    <text evidence="1">Belongs to the glycosyl hydrolase 57 family.</text>
</comment>
<gene>
    <name evidence="4" type="ORF">COT52_01695</name>
</gene>
<dbReference type="InterPro" id="IPR011330">
    <property type="entry name" value="Glyco_hydro/deAcase_b/a-brl"/>
</dbReference>
<name>A0A2H0X7C9_UNCKA</name>
<dbReference type="Proteomes" id="UP000231414">
    <property type="component" value="Unassembled WGS sequence"/>
</dbReference>
<dbReference type="PROSITE" id="PS50151">
    <property type="entry name" value="UVR"/>
    <property type="match status" value="1"/>
</dbReference>
<dbReference type="GO" id="GO:0003824">
    <property type="term" value="F:catalytic activity"/>
    <property type="evidence" value="ECO:0007669"/>
    <property type="project" value="InterPro"/>
</dbReference>
<proteinExistence type="inferred from homology"/>
<dbReference type="InterPro" id="IPR036876">
    <property type="entry name" value="UVR_dom_sf"/>
</dbReference>
<evidence type="ECO:0000259" key="3">
    <source>
        <dbReference type="PROSITE" id="PS50151"/>
    </source>
</evidence>
<evidence type="ECO:0000313" key="4">
    <source>
        <dbReference type="EMBL" id="PIS20824.1"/>
    </source>
</evidence>
<dbReference type="Gene3D" id="3.20.110.20">
    <property type="match status" value="1"/>
</dbReference>
<protein>
    <recommendedName>
        <fullName evidence="3">UVR domain-containing protein</fullName>
    </recommendedName>
</protein>
<dbReference type="EMBL" id="PEYW01000026">
    <property type="protein sequence ID" value="PIS20824.1"/>
    <property type="molecule type" value="Genomic_DNA"/>
</dbReference>
<evidence type="ECO:0000256" key="1">
    <source>
        <dbReference type="ARBA" id="ARBA00006821"/>
    </source>
</evidence>
<dbReference type="Pfam" id="PF03065">
    <property type="entry name" value="Glyco_hydro_57"/>
    <property type="match status" value="1"/>
</dbReference>
<sequence>KRIAQIAADMGFEWIIGEELSYRYEPGAVKYDRLYSVKDVSRNGQPLLMFFRERNFSFKILSGQLGTANLFANELGNRLMDGSYLLTAMDGETFGHHRPGMEKQLVELYQTSGVQAVTISQLAQHVTNIEETDTLPATWALMEKDLTKNIPFARWEDPDNVIHRYQWELTDLAVKTVQNSKFKIQNEKTLNFTLSTLNSDRGEENLTKEQSQWLEARRLLDRALHSDQYWWASARPWWSLEMVERGARELTGAVDMVPDVSEAIKKKAQELYFQIITTGFDWQRTGKVDELCQKEDEEVRMRTDAGLPKLPAEELEKMIAHLRQEMLAVAGAQEYERAGQLRDRIKELESYKK</sequence>
<dbReference type="GO" id="GO:0005975">
    <property type="term" value="P:carbohydrate metabolic process"/>
    <property type="evidence" value="ECO:0007669"/>
    <property type="project" value="InterPro"/>
</dbReference>
<evidence type="ECO:0000256" key="2">
    <source>
        <dbReference type="ARBA" id="ARBA00023277"/>
    </source>
</evidence>